<proteinExistence type="predicted"/>
<dbReference type="AlphaFoldDB" id="A0A7J7UPE0"/>
<comment type="caution">
    <text evidence="2">The sequence shown here is derived from an EMBL/GenBank/DDBJ whole genome shotgun (WGS) entry which is preliminary data.</text>
</comment>
<accession>A0A7J7UPE0</accession>
<evidence type="ECO:0000313" key="2">
    <source>
        <dbReference type="EMBL" id="KAF6314769.1"/>
    </source>
</evidence>
<sequence>MLRGTGLSQRSLGHPGSEVQILPSLTLPLKPQVRRPLRRGQGGQPQSPKRGRPWWVLTLLFALCPQCTNVWETIADGMSCMHTLYLCFKQTGHNTPKGKCGMLSAHWRRKVVSLPCPAAHRPFRGVLFS</sequence>
<dbReference type="Proteomes" id="UP000527355">
    <property type="component" value="Unassembled WGS sequence"/>
</dbReference>
<gene>
    <name evidence="2" type="ORF">mMyoMyo1_008565</name>
</gene>
<evidence type="ECO:0000256" key="1">
    <source>
        <dbReference type="SAM" id="MobiDB-lite"/>
    </source>
</evidence>
<dbReference type="EMBL" id="JABWUV010000012">
    <property type="protein sequence ID" value="KAF6314769.1"/>
    <property type="molecule type" value="Genomic_DNA"/>
</dbReference>
<protein>
    <submittedName>
        <fullName evidence="2">Uncharacterized protein</fullName>
    </submittedName>
</protein>
<evidence type="ECO:0000313" key="3">
    <source>
        <dbReference type="Proteomes" id="UP000527355"/>
    </source>
</evidence>
<feature type="region of interest" description="Disordered" evidence="1">
    <location>
        <begin position="30"/>
        <end position="50"/>
    </location>
</feature>
<reference evidence="2 3" key="1">
    <citation type="journal article" date="2020" name="Nature">
        <title>Six reference-quality genomes reveal evolution of bat adaptations.</title>
        <authorList>
            <person name="Jebb D."/>
            <person name="Huang Z."/>
            <person name="Pippel M."/>
            <person name="Hughes G.M."/>
            <person name="Lavrichenko K."/>
            <person name="Devanna P."/>
            <person name="Winkler S."/>
            <person name="Jermiin L.S."/>
            <person name="Skirmuntt E.C."/>
            <person name="Katzourakis A."/>
            <person name="Burkitt-Gray L."/>
            <person name="Ray D.A."/>
            <person name="Sullivan K.A.M."/>
            <person name="Roscito J.G."/>
            <person name="Kirilenko B.M."/>
            <person name="Davalos L.M."/>
            <person name="Corthals A.P."/>
            <person name="Power M.L."/>
            <person name="Jones G."/>
            <person name="Ransome R.D."/>
            <person name="Dechmann D.K.N."/>
            <person name="Locatelli A.G."/>
            <person name="Puechmaille S.J."/>
            <person name="Fedrigo O."/>
            <person name="Jarvis E.D."/>
            <person name="Hiller M."/>
            <person name="Vernes S.C."/>
            <person name="Myers E.W."/>
            <person name="Teeling E.C."/>
        </authorList>
    </citation>
    <scope>NUCLEOTIDE SEQUENCE [LARGE SCALE GENOMIC DNA]</scope>
    <source>
        <strain evidence="2">MMyoMyo1</strain>
        <tissue evidence="2">Flight muscle</tissue>
    </source>
</reference>
<organism evidence="2 3">
    <name type="scientific">Myotis myotis</name>
    <name type="common">Greater mouse-eared bat</name>
    <name type="synonym">Vespertilio myotis</name>
    <dbReference type="NCBI Taxonomy" id="51298"/>
    <lineage>
        <taxon>Eukaryota</taxon>
        <taxon>Metazoa</taxon>
        <taxon>Chordata</taxon>
        <taxon>Craniata</taxon>
        <taxon>Vertebrata</taxon>
        <taxon>Euteleostomi</taxon>
        <taxon>Mammalia</taxon>
        <taxon>Eutheria</taxon>
        <taxon>Laurasiatheria</taxon>
        <taxon>Chiroptera</taxon>
        <taxon>Yangochiroptera</taxon>
        <taxon>Vespertilionidae</taxon>
        <taxon>Myotis</taxon>
    </lineage>
</organism>
<keyword evidence="3" id="KW-1185">Reference proteome</keyword>
<name>A0A7J7UPE0_MYOMY</name>